<dbReference type="InterPro" id="IPR011990">
    <property type="entry name" value="TPR-like_helical_dom_sf"/>
</dbReference>
<gene>
    <name evidence="1" type="ORF">GALL_59580</name>
</gene>
<reference evidence="1" key="1">
    <citation type="submission" date="2016-10" db="EMBL/GenBank/DDBJ databases">
        <title>Sequence of Gallionella enrichment culture.</title>
        <authorList>
            <person name="Poehlein A."/>
            <person name="Muehling M."/>
            <person name="Daniel R."/>
        </authorList>
    </citation>
    <scope>NUCLEOTIDE SEQUENCE</scope>
</reference>
<evidence type="ECO:0000313" key="1">
    <source>
        <dbReference type="EMBL" id="OIR12891.1"/>
    </source>
</evidence>
<dbReference type="Gene3D" id="1.25.40.390">
    <property type="match status" value="1"/>
</dbReference>
<organism evidence="1">
    <name type="scientific">mine drainage metagenome</name>
    <dbReference type="NCBI Taxonomy" id="410659"/>
    <lineage>
        <taxon>unclassified sequences</taxon>
        <taxon>metagenomes</taxon>
        <taxon>ecological metagenomes</taxon>
    </lineage>
</organism>
<dbReference type="EMBL" id="MLJW01000016">
    <property type="protein sequence ID" value="OIR12891.1"/>
    <property type="molecule type" value="Genomic_DNA"/>
</dbReference>
<protein>
    <submittedName>
        <fullName evidence="1">Starch-binding associating with outer membrane</fullName>
    </submittedName>
</protein>
<dbReference type="InterPro" id="IPR024302">
    <property type="entry name" value="SusD-like"/>
</dbReference>
<sequence>MNNMKKITAIILSGMVLLGSSCSKYLDINNNPNQATSATPELLLPQAITYTATNLSSFNSYGAQVGGYSANAGGYGGFGTAITYNFSSSDYQGLFTGTYDNLEDFQSILDQTSGIATYSYFNATARIMRAFNFQLLVDTYNDVPYTDALKGATKLTPTYTAAAVIYKDLAAQIDTALATIATGAATPSVVPLGTADVLFGGDMTKWKQFANTLKLRIMVRGNGKVTFNNSTFDAAGFLTTDALINPGYTRDNGRQNPKWNNWAWSYTGSAGNKAWMPTTFARGFYDGYKITDNGRGKATYYQFPVTPTNQLGNESTSVTPSPEGSFWYPSSSRVGTTAGNATGTLKGPNAGMPAITAAESYFIQAEAALKGIISGSVSTLFNKGIVASFNYLYQLPDGTISGNPTGDAATYLTDNPTSYLVNFSLATTTAQQLEAIITQKWIALNFVNSEESWNDYRRTGYPTLNNAPGATAQQTFASKVSQSTRPDHLPTRILYPPTEGSYNSANVPKNISPYSSLIFWAQ</sequence>
<dbReference type="AlphaFoldDB" id="A0A1J5SY63"/>
<dbReference type="SUPFAM" id="SSF48452">
    <property type="entry name" value="TPR-like"/>
    <property type="match status" value="1"/>
</dbReference>
<accession>A0A1J5SY63</accession>
<proteinExistence type="predicted"/>
<dbReference type="PROSITE" id="PS51257">
    <property type="entry name" value="PROKAR_LIPOPROTEIN"/>
    <property type="match status" value="1"/>
</dbReference>
<name>A0A1J5SY63_9ZZZZ</name>
<dbReference type="Pfam" id="PF12771">
    <property type="entry name" value="SusD-like_2"/>
    <property type="match status" value="1"/>
</dbReference>
<dbReference type="Pfam" id="PF12741">
    <property type="entry name" value="SusD-like"/>
    <property type="match status" value="1"/>
</dbReference>
<dbReference type="InterPro" id="IPR041662">
    <property type="entry name" value="SusD-like_2"/>
</dbReference>
<comment type="caution">
    <text evidence="1">The sequence shown here is derived from an EMBL/GenBank/DDBJ whole genome shotgun (WGS) entry which is preliminary data.</text>
</comment>